<evidence type="ECO:0000313" key="3">
    <source>
        <dbReference type="Proteomes" id="UP000521943"/>
    </source>
</evidence>
<reference evidence="2 3" key="1">
    <citation type="submission" date="2020-07" db="EMBL/GenBank/DDBJ databases">
        <title>Comparative genomics of pyrophilous fungi reveals a link between fire events and developmental genes.</title>
        <authorList>
            <consortium name="DOE Joint Genome Institute"/>
            <person name="Steindorff A.S."/>
            <person name="Carver A."/>
            <person name="Calhoun S."/>
            <person name="Stillman K."/>
            <person name="Liu H."/>
            <person name="Lipzen A."/>
            <person name="Pangilinan J."/>
            <person name="Labutti K."/>
            <person name="Bruns T.D."/>
            <person name="Grigoriev I.V."/>
        </authorList>
    </citation>
    <scope>NUCLEOTIDE SEQUENCE [LARGE SCALE GENOMIC DNA]</scope>
    <source>
        <strain evidence="2 3">CBS 144469</strain>
    </source>
</reference>
<protein>
    <submittedName>
        <fullName evidence="2">Uncharacterized protein</fullName>
    </submittedName>
</protein>
<name>A0A8H6M0Z7_9AGAR</name>
<keyword evidence="3" id="KW-1185">Reference proteome</keyword>
<feature type="region of interest" description="Disordered" evidence="1">
    <location>
        <begin position="231"/>
        <end position="284"/>
    </location>
</feature>
<organism evidence="2 3">
    <name type="scientific">Ephemerocybe angulata</name>
    <dbReference type="NCBI Taxonomy" id="980116"/>
    <lineage>
        <taxon>Eukaryota</taxon>
        <taxon>Fungi</taxon>
        <taxon>Dikarya</taxon>
        <taxon>Basidiomycota</taxon>
        <taxon>Agaricomycotina</taxon>
        <taxon>Agaricomycetes</taxon>
        <taxon>Agaricomycetidae</taxon>
        <taxon>Agaricales</taxon>
        <taxon>Agaricineae</taxon>
        <taxon>Psathyrellaceae</taxon>
        <taxon>Ephemerocybe</taxon>
    </lineage>
</organism>
<proteinExistence type="predicted"/>
<sequence>MWNDEIATEMFPASGAKAAKKRKGERVYHKKAKKAHLPIPSQYIQDDEVATEILPARIAPDKDTMEILPASKGGRAFRPLCMEAGLEVLRCTSQRMAPVNHTQEDKDTIQILPASEVAAGIIPDVVVEGLKYELRRKNVPVEAPKSQESEDATEMFPGSKVVAGWQANDYSRNDWSFQACYRRWGRLGRENNQKWRNHDRTRSGERGVEAKSRWSMAWGEVASRLRNGEHIHPASAEGVMDTTQGHASPRPRDVSPIRLSAKGIQNGECEAGLRAAETPKHERG</sequence>
<dbReference type="Proteomes" id="UP000521943">
    <property type="component" value="Unassembled WGS sequence"/>
</dbReference>
<dbReference type="EMBL" id="JACGCI010000049">
    <property type="protein sequence ID" value="KAF6751458.1"/>
    <property type="molecule type" value="Genomic_DNA"/>
</dbReference>
<comment type="caution">
    <text evidence="2">The sequence shown here is derived from an EMBL/GenBank/DDBJ whole genome shotgun (WGS) entry which is preliminary data.</text>
</comment>
<accession>A0A8H6M0Z7</accession>
<gene>
    <name evidence="2" type="ORF">DFP72DRAFT_850613</name>
</gene>
<evidence type="ECO:0000256" key="1">
    <source>
        <dbReference type="SAM" id="MobiDB-lite"/>
    </source>
</evidence>
<dbReference type="AlphaFoldDB" id="A0A8H6M0Z7"/>
<evidence type="ECO:0000313" key="2">
    <source>
        <dbReference type="EMBL" id="KAF6751458.1"/>
    </source>
</evidence>